<keyword evidence="2" id="KW-1185">Reference proteome</keyword>
<dbReference type="Proteomes" id="UP000789901">
    <property type="component" value="Unassembled WGS sequence"/>
</dbReference>
<evidence type="ECO:0000313" key="2">
    <source>
        <dbReference type="Proteomes" id="UP000789901"/>
    </source>
</evidence>
<gene>
    <name evidence="1" type="ORF">GMARGA_LOCUS27722</name>
</gene>
<dbReference type="InterPro" id="IPR000643">
    <property type="entry name" value="Iodothyronine_deiodinase"/>
</dbReference>
<proteinExistence type="predicted"/>
<evidence type="ECO:0000313" key="1">
    <source>
        <dbReference type="EMBL" id="CAG8820997.1"/>
    </source>
</evidence>
<comment type="caution">
    <text evidence="1">The sequence shown here is derived from an EMBL/GenBank/DDBJ whole genome shotgun (WGS) entry which is preliminary data.</text>
</comment>
<dbReference type="EMBL" id="CAJVQB010034310">
    <property type="protein sequence ID" value="CAG8820997.1"/>
    <property type="molecule type" value="Genomic_DNA"/>
</dbReference>
<accession>A0ABN7W8Q4</accession>
<name>A0ABN7W8Q4_GIGMA</name>
<reference evidence="1 2" key="1">
    <citation type="submission" date="2021-06" db="EMBL/GenBank/DDBJ databases">
        <authorList>
            <person name="Kallberg Y."/>
            <person name="Tangrot J."/>
            <person name="Rosling A."/>
        </authorList>
    </citation>
    <scope>NUCLEOTIDE SEQUENCE [LARGE SCALE GENOMIC DNA]</scope>
    <source>
        <strain evidence="1 2">120-4 pot B 10/14</strain>
    </source>
</reference>
<feature type="non-terminal residue" evidence="1">
    <location>
        <position position="1"/>
    </location>
</feature>
<organism evidence="1 2">
    <name type="scientific">Gigaspora margarita</name>
    <dbReference type="NCBI Taxonomy" id="4874"/>
    <lineage>
        <taxon>Eukaryota</taxon>
        <taxon>Fungi</taxon>
        <taxon>Fungi incertae sedis</taxon>
        <taxon>Mucoromycota</taxon>
        <taxon>Glomeromycotina</taxon>
        <taxon>Glomeromycetes</taxon>
        <taxon>Diversisporales</taxon>
        <taxon>Gigasporaceae</taxon>
        <taxon>Gigaspora</taxon>
    </lineage>
</organism>
<protein>
    <submittedName>
        <fullName evidence="1">9993_t:CDS:1</fullName>
    </submittedName>
</protein>
<dbReference type="Gene3D" id="3.40.30.10">
    <property type="entry name" value="Glutaredoxin"/>
    <property type="match status" value="1"/>
</dbReference>
<sequence>EAVQLMWRAPQIYPGIHLKRNGSTGLSAHSLKYSDITIPNISMEASEMTVPMERLRADFYMIQIREAHANDVWPIGNIIDIKMHKKLTDRLAAAEEMVKAT</sequence>
<dbReference type="Pfam" id="PF00837">
    <property type="entry name" value="T4_deiodinase"/>
    <property type="match status" value="1"/>
</dbReference>